<evidence type="ECO:0000256" key="3">
    <source>
        <dbReference type="ARBA" id="ARBA00023274"/>
    </source>
</evidence>
<protein>
    <submittedName>
        <fullName evidence="4">Uncharacterized protein</fullName>
    </submittedName>
</protein>
<proteinExistence type="inferred from homology"/>
<dbReference type="InterPro" id="IPR023674">
    <property type="entry name" value="Ribosomal_uL1-like"/>
</dbReference>
<name>A0A834LMT7_RHOSS</name>
<gene>
    <name evidence="4" type="ORF">RHSIM_Rhsim04G0141000</name>
</gene>
<evidence type="ECO:0000256" key="2">
    <source>
        <dbReference type="ARBA" id="ARBA00022980"/>
    </source>
</evidence>
<dbReference type="InterPro" id="IPR028364">
    <property type="entry name" value="Ribosomal_uL1/biogenesis"/>
</dbReference>
<dbReference type="AlphaFoldDB" id="A0A834LMT7"/>
<comment type="caution">
    <text evidence="4">The sequence shown here is derived from an EMBL/GenBank/DDBJ whole genome shotgun (WGS) entry which is preliminary data.</text>
</comment>
<dbReference type="GO" id="GO:1990904">
    <property type="term" value="C:ribonucleoprotein complex"/>
    <property type="evidence" value="ECO:0007669"/>
    <property type="project" value="UniProtKB-KW"/>
</dbReference>
<dbReference type="Pfam" id="PF00687">
    <property type="entry name" value="Ribosomal_L1"/>
    <property type="match status" value="1"/>
</dbReference>
<dbReference type="EMBL" id="WJXA01000004">
    <property type="protein sequence ID" value="KAF7145464.1"/>
    <property type="molecule type" value="Genomic_DNA"/>
</dbReference>
<comment type="similarity">
    <text evidence="1">Belongs to the universal ribosomal protein uL1 family.</text>
</comment>
<evidence type="ECO:0000313" key="4">
    <source>
        <dbReference type="EMBL" id="KAF7145464.1"/>
    </source>
</evidence>
<keyword evidence="5" id="KW-1185">Reference proteome</keyword>
<keyword evidence="3" id="KW-0687">Ribonucleoprotein</keyword>
<dbReference type="OrthoDB" id="10253007at2759"/>
<evidence type="ECO:0000313" key="5">
    <source>
        <dbReference type="Proteomes" id="UP000626092"/>
    </source>
</evidence>
<dbReference type="Proteomes" id="UP000626092">
    <property type="component" value="Unassembled WGS sequence"/>
</dbReference>
<accession>A0A834LMT7</accession>
<reference evidence="4" key="1">
    <citation type="submission" date="2019-11" db="EMBL/GenBank/DDBJ databases">
        <authorList>
            <person name="Liu Y."/>
            <person name="Hou J."/>
            <person name="Li T.-Q."/>
            <person name="Guan C.-H."/>
            <person name="Wu X."/>
            <person name="Wu H.-Z."/>
            <person name="Ling F."/>
            <person name="Zhang R."/>
            <person name="Shi X.-G."/>
            <person name="Ren J.-P."/>
            <person name="Chen E.-F."/>
            <person name="Sun J.-M."/>
        </authorList>
    </citation>
    <scope>NUCLEOTIDE SEQUENCE</scope>
    <source>
        <strain evidence="4">Adult_tree_wgs_1</strain>
        <tissue evidence="4">Leaves</tissue>
    </source>
</reference>
<dbReference type="SUPFAM" id="SSF56808">
    <property type="entry name" value="Ribosomal protein L1"/>
    <property type="match status" value="2"/>
</dbReference>
<keyword evidence="2" id="KW-0689">Ribosomal protein</keyword>
<dbReference type="GO" id="GO:0005840">
    <property type="term" value="C:ribosome"/>
    <property type="evidence" value="ECO:0007669"/>
    <property type="project" value="UniProtKB-KW"/>
</dbReference>
<sequence>MEANKCAATSEKVDSGCTASELVRIDLGDVGTGRKVQQEQGRRRQGQMTLEIADESSSEALREAITQIPHDAREKKHKFTETIEHQIGSKNYDPQKDKHFSGLLRLPHIPHPKMKVCMLGDAQHVEEDEKRGLEYMDVEGLKKLNKNKKPAKKSHAFLPSEDFIMQIFCLLGPGLNKANNKLQSDVLRKAITQIPNDTREKKCKFTEIIELQIWLKNYEPQKDKHFSGLVRLPHIPRPKMKVCMLSDAQHVEEVILLRLD</sequence>
<dbReference type="FunFam" id="3.30.190.20:FF:000009">
    <property type="entry name" value="Ribosomal protein L10a"/>
    <property type="match status" value="1"/>
</dbReference>
<evidence type="ECO:0000256" key="1">
    <source>
        <dbReference type="ARBA" id="ARBA00010531"/>
    </source>
</evidence>
<dbReference type="Gene3D" id="3.30.190.20">
    <property type="match status" value="2"/>
</dbReference>
<organism evidence="4 5">
    <name type="scientific">Rhododendron simsii</name>
    <name type="common">Sims's rhododendron</name>
    <dbReference type="NCBI Taxonomy" id="118357"/>
    <lineage>
        <taxon>Eukaryota</taxon>
        <taxon>Viridiplantae</taxon>
        <taxon>Streptophyta</taxon>
        <taxon>Embryophyta</taxon>
        <taxon>Tracheophyta</taxon>
        <taxon>Spermatophyta</taxon>
        <taxon>Magnoliopsida</taxon>
        <taxon>eudicotyledons</taxon>
        <taxon>Gunneridae</taxon>
        <taxon>Pentapetalae</taxon>
        <taxon>asterids</taxon>
        <taxon>Ericales</taxon>
        <taxon>Ericaceae</taxon>
        <taxon>Ericoideae</taxon>
        <taxon>Rhodoreae</taxon>
        <taxon>Rhododendron</taxon>
    </lineage>
</organism>